<keyword evidence="3 6" id="KW-0812">Transmembrane</keyword>
<evidence type="ECO:0000256" key="4">
    <source>
        <dbReference type="ARBA" id="ARBA00022989"/>
    </source>
</evidence>
<proteinExistence type="inferred from homology"/>
<evidence type="ECO:0000313" key="7">
    <source>
        <dbReference type="EMBL" id="CAD7091862.1"/>
    </source>
</evidence>
<dbReference type="EMBL" id="LR899014">
    <property type="protein sequence ID" value="CAD7091862.1"/>
    <property type="molecule type" value="Genomic_DNA"/>
</dbReference>
<dbReference type="InParanoid" id="A0A7R8Z3E4"/>
<dbReference type="Pfam" id="PF04241">
    <property type="entry name" value="DUF423"/>
    <property type="match status" value="1"/>
</dbReference>
<dbReference type="AlphaFoldDB" id="A0A7R8Z3E4"/>
<gene>
    <name evidence="7" type="ORF">HERILL_LOCUS14260</name>
</gene>
<dbReference type="OrthoDB" id="269173at2759"/>
<comment type="subcellular location">
    <subcellularLocation>
        <location evidence="1">Membrane</location>
        <topology evidence="1">Multi-pass membrane protein</topology>
    </subcellularLocation>
</comment>
<keyword evidence="5 6" id="KW-0472">Membrane</keyword>
<name>A0A7R8Z3E4_HERIL</name>
<protein>
    <submittedName>
        <fullName evidence="7">Uncharacterized protein</fullName>
    </submittedName>
</protein>
<keyword evidence="8" id="KW-1185">Reference proteome</keyword>
<organism evidence="7 8">
    <name type="scientific">Hermetia illucens</name>
    <name type="common">Black soldier fly</name>
    <dbReference type="NCBI Taxonomy" id="343691"/>
    <lineage>
        <taxon>Eukaryota</taxon>
        <taxon>Metazoa</taxon>
        <taxon>Ecdysozoa</taxon>
        <taxon>Arthropoda</taxon>
        <taxon>Hexapoda</taxon>
        <taxon>Insecta</taxon>
        <taxon>Pterygota</taxon>
        <taxon>Neoptera</taxon>
        <taxon>Endopterygota</taxon>
        <taxon>Diptera</taxon>
        <taxon>Brachycera</taxon>
        <taxon>Stratiomyomorpha</taxon>
        <taxon>Stratiomyidae</taxon>
        <taxon>Hermetiinae</taxon>
        <taxon>Hermetia</taxon>
    </lineage>
</organism>
<dbReference type="PANTHER" id="PTHR43461:SF1">
    <property type="entry name" value="TRANSMEMBRANE PROTEIN 256"/>
    <property type="match status" value="1"/>
</dbReference>
<accession>A0A7R8Z3E4</accession>
<reference evidence="7 8" key="1">
    <citation type="submission" date="2020-11" db="EMBL/GenBank/DDBJ databases">
        <authorList>
            <person name="Wallbank WR R."/>
            <person name="Pardo Diaz C."/>
            <person name="Kozak K."/>
            <person name="Martin S."/>
            <person name="Jiggins C."/>
            <person name="Moest M."/>
            <person name="Warren A I."/>
            <person name="Generalovic N T."/>
            <person name="Byers J.R.P. K."/>
            <person name="Montejo-Kovacevich G."/>
            <person name="Yen C E."/>
        </authorList>
    </citation>
    <scope>NUCLEOTIDE SEQUENCE [LARGE SCALE GENOMIC DNA]</scope>
</reference>
<evidence type="ECO:0000256" key="2">
    <source>
        <dbReference type="ARBA" id="ARBA00006208"/>
    </source>
</evidence>
<keyword evidence="4 6" id="KW-1133">Transmembrane helix</keyword>
<dbReference type="Proteomes" id="UP000594454">
    <property type="component" value="Chromosome 6"/>
</dbReference>
<evidence type="ECO:0000313" key="8">
    <source>
        <dbReference type="Proteomes" id="UP000594454"/>
    </source>
</evidence>
<evidence type="ECO:0000256" key="3">
    <source>
        <dbReference type="ARBA" id="ARBA00022692"/>
    </source>
</evidence>
<comment type="similarity">
    <text evidence="2">Belongs to the TMEM256 family.</text>
</comment>
<dbReference type="InterPro" id="IPR006696">
    <property type="entry name" value="DUF423"/>
</dbReference>
<evidence type="ECO:0000256" key="5">
    <source>
        <dbReference type="ARBA" id="ARBA00023136"/>
    </source>
</evidence>
<feature type="transmembrane region" description="Helical" evidence="6">
    <location>
        <begin position="31"/>
        <end position="49"/>
    </location>
</feature>
<evidence type="ECO:0000256" key="6">
    <source>
        <dbReference type="SAM" id="Phobius"/>
    </source>
</evidence>
<dbReference type="GO" id="GO:0016020">
    <property type="term" value="C:membrane"/>
    <property type="evidence" value="ECO:0007669"/>
    <property type="project" value="UniProtKB-SubCell"/>
</dbReference>
<dbReference type="PANTHER" id="PTHR43461">
    <property type="entry name" value="TRANSMEMBRANE PROTEIN 256"/>
    <property type="match status" value="1"/>
</dbReference>
<sequence>MKFRACEPSFAGSGRLALGPPPPKGFFASKLNMAILAATSGAIALFMAAKAGREMVANENKMCLIGTDTNDGSGYTEGTEGEDNDNSGDVNEKPLLYNPKLAQAFRGGFNQHVVHSAALLAVPYVASQPAITTTLLVAGTIIFCGTQYHRAFNRDPDCCEGALMLGTITLLGAWLSFLI</sequence>
<evidence type="ECO:0000256" key="1">
    <source>
        <dbReference type="ARBA" id="ARBA00004141"/>
    </source>
</evidence>